<keyword evidence="2" id="KW-1185">Reference proteome</keyword>
<evidence type="ECO:0000313" key="2">
    <source>
        <dbReference type="Proteomes" id="UP001333110"/>
    </source>
</evidence>
<accession>A0AAN7SIR6</accession>
<dbReference type="EMBL" id="JAUNZN010000001">
    <property type="protein sequence ID" value="KAK4831796.1"/>
    <property type="molecule type" value="Genomic_DNA"/>
</dbReference>
<comment type="caution">
    <text evidence="1">The sequence shown here is derived from an EMBL/GenBank/DDBJ whole genome shotgun (WGS) entry which is preliminary data.</text>
</comment>
<protein>
    <submittedName>
        <fullName evidence="1">Uncharacterized protein</fullName>
    </submittedName>
</protein>
<dbReference type="AlphaFoldDB" id="A0AAN7SIR6"/>
<evidence type="ECO:0000313" key="1">
    <source>
        <dbReference type="EMBL" id="KAK4831796.1"/>
    </source>
</evidence>
<name>A0AAN7SIR6_MYCAM</name>
<reference evidence="1 2" key="1">
    <citation type="journal article" date="2023" name="J. Hered.">
        <title>Chromosome-level genome of the wood stork (Mycteria americana) provides insight into avian chromosome evolution.</title>
        <authorList>
            <person name="Flamio R. Jr."/>
            <person name="Ramstad K.M."/>
        </authorList>
    </citation>
    <scope>NUCLEOTIDE SEQUENCE [LARGE SCALE GENOMIC DNA]</scope>
    <source>
        <strain evidence="1">JAX WOST 10</strain>
    </source>
</reference>
<proteinExistence type="predicted"/>
<organism evidence="1 2">
    <name type="scientific">Mycteria americana</name>
    <name type="common">Wood stork</name>
    <dbReference type="NCBI Taxonomy" id="33587"/>
    <lineage>
        <taxon>Eukaryota</taxon>
        <taxon>Metazoa</taxon>
        <taxon>Chordata</taxon>
        <taxon>Craniata</taxon>
        <taxon>Vertebrata</taxon>
        <taxon>Euteleostomi</taxon>
        <taxon>Archelosauria</taxon>
        <taxon>Archosauria</taxon>
        <taxon>Dinosauria</taxon>
        <taxon>Saurischia</taxon>
        <taxon>Theropoda</taxon>
        <taxon>Coelurosauria</taxon>
        <taxon>Aves</taxon>
        <taxon>Neognathae</taxon>
        <taxon>Neoaves</taxon>
        <taxon>Aequornithes</taxon>
        <taxon>Ciconiiformes</taxon>
        <taxon>Ciconiidae</taxon>
        <taxon>Mycteria</taxon>
    </lineage>
</organism>
<sequence>MVVTGFQLDFVPPITTLWAWLFSQFSHLTVCSNSPYSFSFSETTEGVATVVLVKGKHSPRKHYGMHFYQVLCIGIGSCVATRVRQAKQPQFPQLLLIRLLLQTLQQLHCPSLDTLQHLNVFLVVRGPKLSMVFEDCFPRDSVNQSPKQAKDCPPEVQGSSSAEPLPYFVKNQKHCYFMIAMPKTASNRHITLKSFSDHKQQVSKGTSLAHAQLGVHQDHHRAFSAKMLSTWSPSSIYRCMSLLLPTRRASYTSLVELHEAPLSPSLQPVEVPLDASMTRWYISYSSHFGVICKLAKGTLCPITRIINEDVEEDWTQH</sequence>
<dbReference type="Proteomes" id="UP001333110">
    <property type="component" value="Unassembled WGS sequence"/>
</dbReference>
<gene>
    <name evidence="1" type="ORF">QYF61_019226</name>
</gene>